<feature type="transmembrane region" description="Helical" evidence="7">
    <location>
        <begin position="159"/>
        <end position="191"/>
    </location>
</feature>
<keyword evidence="6 7" id="KW-0472">Membrane</keyword>
<feature type="transmembrane region" description="Helical" evidence="7">
    <location>
        <begin position="20"/>
        <end position="43"/>
    </location>
</feature>
<evidence type="ECO:0000256" key="6">
    <source>
        <dbReference type="ARBA" id="ARBA00023136"/>
    </source>
</evidence>
<evidence type="ECO:0000256" key="1">
    <source>
        <dbReference type="ARBA" id="ARBA00004651"/>
    </source>
</evidence>
<evidence type="ECO:0000313" key="8">
    <source>
        <dbReference type="EMBL" id="GAA0624990.1"/>
    </source>
</evidence>
<gene>
    <name evidence="8" type="primary">chrA</name>
    <name evidence="8" type="ORF">GCM10009422_21890</name>
</gene>
<dbReference type="Pfam" id="PF02417">
    <property type="entry name" value="Chromate_transp"/>
    <property type="match status" value="2"/>
</dbReference>
<feature type="transmembrane region" description="Helical" evidence="7">
    <location>
        <begin position="309"/>
        <end position="328"/>
    </location>
</feature>
<comment type="similarity">
    <text evidence="2">Belongs to the chromate ion transporter (CHR) (TC 2.A.51) family.</text>
</comment>
<feature type="transmembrane region" description="Helical" evidence="7">
    <location>
        <begin position="125"/>
        <end position="147"/>
    </location>
</feature>
<reference evidence="8 9" key="1">
    <citation type="journal article" date="2019" name="Int. J. Syst. Evol. Microbiol.">
        <title>The Global Catalogue of Microorganisms (GCM) 10K type strain sequencing project: providing services to taxonomists for standard genome sequencing and annotation.</title>
        <authorList>
            <consortium name="The Broad Institute Genomics Platform"/>
            <consortium name="The Broad Institute Genome Sequencing Center for Infectious Disease"/>
            <person name="Wu L."/>
            <person name="Ma J."/>
        </authorList>
    </citation>
    <scope>NUCLEOTIDE SEQUENCE [LARGE SCALE GENOMIC DNA]</scope>
    <source>
        <strain evidence="8 9">JCM 12928</strain>
    </source>
</reference>
<feature type="transmembrane region" description="Helical" evidence="7">
    <location>
        <begin position="370"/>
        <end position="387"/>
    </location>
</feature>
<dbReference type="NCBIfam" id="TIGR00937">
    <property type="entry name" value="2A51"/>
    <property type="match status" value="1"/>
</dbReference>
<sequence length="413" mass="43143">MYHPSPTDPALTEPEPSPPPLSYGALFLRFLKFGAMAFGGPVAQIAMLRRELIEEEGWMSGPRFNRLLAVMQVLPGPEAHELSVHLGMRAKGRWGGVLAGLGFMLPGFVLMMILSWLYFRIDFDRAWVGAAFLGVQAAVIALILRAVHRIGRHILIDRWLWGVGLASAAAALAGVSFWLTLPAAGIVYALAASGRRGWAVGVATLAVAAALAIRVTTPEQIARASLDFVATSPGSVAPRILFLSGLKAGLLTFGGAYTAIPFLRNDATAHGWMGDGQFLDGLALSGVLPAPLIIFSTFIGYVAGGPPGALAITAGIFLPAFAFSLVFYERLETLVEMDAVKALLEGVAAGVVGLIAVTALQLVVGLLTPLSQGAVLGAILVAAFVANGVWKSKLAPPVILAAAGLAGVVLLRL</sequence>
<comment type="caution">
    <text evidence="8">The sequence shown here is derived from an EMBL/GenBank/DDBJ whole genome shotgun (WGS) entry which is preliminary data.</text>
</comment>
<dbReference type="Proteomes" id="UP001501352">
    <property type="component" value="Unassembled WGS sequence"/>
</dbReference>
<evidence type="ECO:0000256" key="5">
    <source>
        <dbReference type="ARBA" id="ARBA00022989"/>
    </source>
</evidence>
<feature type="transmembrane region" description="Helical" evidence="7">
    <location>
        <begin position="282"/>
        <end position="303"/>
    </location>
</feature>
<evidence type="ECO:0000256" key="4">
    <source>
        <dbReference type="ARBA" id="ARBA00022692"/>
    </source>
</evidence>
<dbReference type="InterPro" id="IPR014047">
    <property type="entry name" value="Chr_Tranpt_l_chain"/>
</dbReference>
<dbReference type="RefSeq" id="WP_343793666.1">
    <property type="nucleotide sequence ID" value="NZ_BAAAGA010000005.1"/>
</dbReference>
<evidence type="ECO:0000256" key="3">
    <source>
        <dbReference type="ARBA" id="ARBA00022475"/>
    </source>
</evidence>
<keyword evidence="9" id="KW-1185">Reference proteome</keyword>
<dbReference type="PANTHER" id="PTHR33567">
    <property type="entry name" value="CHROMATE ION TRANSPORTER (EUROFUNG)"/>
    <property type="match status" value="1"/>
</dbReference>
<evidence type="ECO:0000313" key="9">
    <source>
        <dbReference type="Proteomes" id="UP001501352"/>
    </source>
</evidence>
<comment type="subcellular location">
    <subcellularLocation>
        <location evidence="1">Cell membrane</location>
        <topology evidence="1">Multi-pass membrane protein</topology>
    </subcellularLocation>
</comment>
<keyword evidence="5 7" id="KW-1133">Transmembrane helix</keyword>
<name>A0ABN1GZZ6_9CAUL</name>
<keyword evidence="4 7" id="KW-0812">Transmembrane</keyword>
<proteinExistence type="inferred from homology"/>
<protein>
    <submittedName>
        <fullName evidence="8">Chromate efflux transporter</fullName>
    </submittedName>
</protein>
<dbReference type="PANTHER" id="PTHR33567:SF3">
    <property type="entry name" value="CHROMATE ION TRANSPORTER (EUROFUNG)"/>
    <property type="match status" value="1"/>
</dbReference>
<organism evidence="8 9">
    <name type="scientific">Brevundimonas kwangchunensis</name>
    <dbReference type="NCBI Taxonomy" id="322163"/>
    <lineage>
        <taxon>Bacteria</taxon>
        <taxon>Pseudomonadati</taxon>
        <taxon>Pseudomonadota</taxon>
        <taxon>Alphaproteobacteria</taxon>
        <taxon>Caulobacterales</taxon>
        <taxon>Caulobacteraceae</taxon>
        <taxon>Brevundimonas</taxon>
    </lineage>
</organism>
<accession>A0ABN1GZZ6</accession>
<keyword evidence="3" id="KW-1003">Cell membrane</keyword>
<feature type="transmembrane region" description="Helical" evidence="7">
    <location>
        <begin position="340"/>
        <end position="364"/>
    </location>
</feature>
<evidence type="ECO:0000256" key="2">
    <source>
        <dbReference type="ARBA" id="ARBA00005262"/>
    </source>
</evidence>
<dbReference type="InterPro" id="IPR003370">
    <property type="entry name" value="Chromate_transpt"/>
</dbReference>
<feature type="transmembrane region" description="Helical" evidence="7">
    <location>
        <begin position="97"/>
        <end position="119"/>
    </location>
</feature>
<feature type="transmembrane region" description="Helical" evidence="7">
    <location>
        <begin position="197"/>
        <end position="216"/>
    </location>
</feature>
<dbReference type="PIRSF" id="PIRSF004810">
    <property type="entry name" value="ChrA"/>
    <property type="match status" value="1"/>
</dbReference>
<feature type="transmembrane region" description="Helical" evidence="7">
    <location>
        <begin position="394"/>
        <end position="411"/>
    </location>
</feature>
<evidence type="ECO:0000256" key="7">
    <source>
        <dbReference type="SAM" id="Phobius"/>
    </source>
</evidence>
<dbReference type="EMBL" id="BAAAGA010000005">
    <property type="protein sequence ID" value="GAA0624990.1"/>
    <property type="molecule type" value="Genomic_DNA"/>
</dbReference>